<evidence type="ECO:0000313" key="3">
    <source>
        <dbReference type="Proteomes" id="UP000288951"/>
    </source>
</evidence>
<dbReference type="GO" id="GO:0006508">
    <property type="term" value="P:proteolysis"/>
    <property type="evidence" value="ECO:0007669"/>
    <property type="project" value="InterPro"/>
</dbReference>
<reference evidence="2" key="1">
    <citation type="submission" date="2018-12" db="EMBL/GenBank/DDBJ databases">
        <title>Draft genome sequence of Flaovobacterium columnare ARS1 isolated from channel catfish in Alabama.</title>
        <authorList>
            <person name="Cai W."/>
            <person name="Arias C."/>
        </authorList>
    </citation>
    <scope>NUCLEOTIDE SEQUENCE [LARGE SCALE GENOMIC DNA]</scope>
    <source>
        <strain evidence="2">ARS1</strain>
    </source>
</reference>
<evidence type="ECO:0000313" key="2">
    <source>
        <dbReference type="EMBL" id="RVU91460.1"/>
    </source>
</evidence>
<name>A0A437UCW1_9FLAO</name>
<dbReference type="EMBL" id="RQSM01000003">
    <property type="protein sequence ID" value="RVU91460.1"/>
    <property type="molecule type" value="Genomic_DNA"/>
</dbReference>
<dbReference type="InterPro" id="IPR005074">
    <property type="entry name" value="Peptidase_C39"/>
</dbReference>
<dbReference type="AlphaFoldDB" id="A0A437UCW1"/>
<sequence length="51" mass="5988">MKTFPNYKQADNKNCRPTCIKIISKHYGKTISTQTLRDYCETNREGSNLLY</sequence>
<accession>A0A437UCW1</accession>
<feature type="domain" description="Peptidase C39" evidence="1">
    <location>
        <begin position="6"/>
        <end position="50"/>
    </location>
</feature>
<dbReference type="GO" id="GO:0008233">
    <property type="term" value="F:peptidase activity"/>
    <property type="evidence" value="ECO:0007669"/>
    <property type="project" value="InterPro"/>
</dbReference>
<comment type="caution">
    <text evidence="2">The sequence shown here is derived from an EMBL/GenBank/DDBJ whole genome shotgun (WGS) entry which is preliminary data.</text>
</comment>
<dbReference type="Proteomes" id="UP000288951">
    <property type="component" value="Unassembled WGS sequence"/>
</dbReference>
<dbReference type="Gene3D" id="3.90.70.10">
    <property type="entry name" value="Cysteine proteinases"/>
    <property type="match status" value="1"/>
</dbReference>
<dbReference type="OrthoDB" id="9760358at2"/>
<dbReference type="Pfam" id="PF03412">
    <property type="entry name" value="Peptidase_C39"/>
    <property type="match status" value="1"/>
</dbReference>
<dbReference type="GO" id="GO:0016020">
    <property type="term" value="C:membrane"/>
    <property type="evidence" value="ECO:0007669"/>
    <property type="project" value="InterPro"/>
</dbReference>
<evidence type="ECO:0000259" key="1">
    <source>
        <dbReference type="Pfam" id="PF03412"/>
    </source>
</evidence>
<protein>
    <recommendedName>
        <fullName evidence="1">Peptidase C39 domain-containing protein</fullName>
    </recommendedName>
</protein>
<dbReference type="GO" id="GO:0005524">
    <property type="term" value="F:ATP binding"/>
    <property type="evidence" value="ECO:0007669"/>
    <property type="project" value="InterPro"/>
</dbReference>
<gene>
    <name evidence="2" type="ORF">EH230_11420</name>
</gene>
<proteinExistence type="predicted"/>
<organism evidence="2 3">
    <name type="scientific">Flavobacterium columnare</name>
    <dbReference type="NCBI Taxonomy" id="996"/>
    <lineage>
        <taxon>Bacteria</taxon>
        <taxon>Pseudomonadati</taxon>
        <taxon>Bacteroidota</taxon>
        <taxon>Flavobacteriia</taxon>
        <taxon>Flavobacteriales</taxon>
        <taxon>Flavobacteriaceae</taxon>
        <taxon>Flavobacterium</taxon>
    </lineage>
</organism>
<keyword evidence="3" id="KW-1185">Reference proteome</keyword>